<dbReference type="PANTHER" id="PTHR33705">
    <property type="entry name" value="PHOSPHOCARRIER PROTEIN HPR"/>
    <property type="match status" value="1"/>
</dbReference>
<dbReference type="SUPFAM" id="SSF55594">
    <property type="entry name" value="HPr-like"/>
    <property type="match status" value="1"/>
</dbReference>
<dbReference type="NCBIfam" id="TIGR01003">
    <property type="entry name" value="PTS_HPr_family"/>
    <property type="match status" value="1"/>
</dbReference>
<name>A0AAN0KEV7_9ACTN</name>
<accession>A0AAN0KEV7</accession>
<dbReference type="EMBL" id="AP028056">
    <property type="protein sequence ID" value="BEH01403.1"/>
    <property type="molecule type" value="Genomic_DNA"/>
</dbReference>
<dbReference type="AlphaFoldDB" id="A0AAN0KEV7"/>
<evidence type="ECO:0000256" key="1">
    <source>
        <dbReference type="ARBA" id="ARBA00004496"/>
    </source>
</evidence>
<keyword evidence="3" id="KW-0598">Phosphotransferase system</keyword>
<dbReference type="KEGG" id="broo:brsh051_06840"/>
<keyword evidence="2" id="KW-0963">Cytoplasm</keyword>
<evidence type="ECO:0000259" key="4">
    <source>
        <dbReference type="PROSITE" id="PS51350"/>
    </source>
</evidence>
<evidence type="ECO:0000313" key="6">
    <source>
        <dbReference type="Proteomes" id="UP001431656"/>
    </source>
</evidence>
<feature type="domain" description="HPr" evidence="4">
    <location>
        <begin position="1"/>
        <end position="78"/>
    </location>
</feature>
<dbReference type="Proteomes" id="UP001431656">
    <property type="component" value="Chromosome"/>
</dbReference>
<protein>
    <recommendedName>
        <fullName evidence="4">HPr domain-containing protein</fullName>
    </recommendedName>
</protein>
<evidence type="ECO:0000256" key="2">
    <source>
        <dbReference type="ARBA" id="ARBA00022490"/>
    </source>
</evidence>
<comment type="subcellular location">
    <subcellularLocation>
        <location evidence="1">Cytoplasm</location>
    </subcellularLocation>
</comment>
<evidence type="ECO:0000313" key="5">
    <source>
        <dbReference type="EMBL" id="BEH01403.1"/>
    </source>
</evidence>
<keyword evidence="6" id="KW-1185">Reference proteome</keyword>
<dbReference type="InterPro" id="IPR035895">
    <property type="entry name" value="HPr-like_sf"/>
</dbReference>
<evidence type="ECO:0000256" key="3">
    <source>
        <dbReference type="ARBA" id="ARBA00022683"/>
    </source>
</evidence>
<dbReference type="Gene3D" id="3.30.1340.10">
    <property type="entry name" value="HPr-like"/>
    <property type="match status" value="1"/>
</dbReference>
<proteinExistence type="predicted"/>
<organism evidence="5 6">
    <name type="scientific">Brooklawnia propionicigenes</name>
    <dbReference type="NCBI Taxonomy" id="3041175"/>
    <lineage>
        <taxon>Bacteria</taxon>
        <taxon>Bacillati</taxon>
        <taxon>Actinomycetota</taxon>
        <taxon>Actinomycetes</taxon>
        <taxon>Propionibacteriales</taxon>
        <taxon>Propionibacteriaceae</taxon>
        <taxon>Brooklawnia</taxon>
    </lineage>
</organism>
<dbReference type="InterPro" id="IPR050399">
    <property type="entry name" value="HPr"/>
</dbReference>
<dbReference type="InterPro" id="IPR000032">
    <property type="entry name" value="HPr-like"/>
</dbReference>
<dbReference type="GO" id="GO:0009401">
    <property type="term" value="P:phosphoenolpyruvate-dependent sugar phosphotransferase system"/>
    <property type="evidence" value="ECO:0007669"/>
    <property type="project" value="UniProtKB-KW"/>
</dbReference>
<dbReference type="PROSITE" id="PS51350">
    <property type="entry name" value="PTS_HPR_DOM"/>
    <property type="match status" value="1"/>
</dbReference>
<sequence length="78" mass="8281">MGHPEGVHALVAHNLAELAGRYSSSIFLRSADRSASVAHVVNVLALGLEQGDQVVVWADGLDEQEALEAVIHALSEPR</sequence>
<dbReference type="PRINTS" id="PR00107">
    <property type="entry name" value="PHOSPHOCPHPR"/>
</dbReference>
<dbReference type="Pfam" id="PF00381">
    <property type="entry name" value="PTS-HPr"/>
    <property type="match status" value="1"/>
</dbReference>
<dbReference type="PANTHER" id="PTHR33705:SF2">
    <property type="entry name" value="PHOSPHOCARRIER PROTEIN NPR"/>
    <property type="match status" value="1"/>
</dbReference>
<gene>
    <name evidence="5" type="ORF">brsh051_06840</name>
</gene>
<dbReference type="GO" id="GO:0005737">
    <property type="term" value="C:cytoplasm"/>
    <property type="evidence" value="ECO:0007669"/>
    <property type="project" value="UniProtKB-SubCell"/>
</dbReference>
<reference evidence="5" key="1">
    <citation type="journal article" date="2024" name="Int. J. Syst. Evol. Microbiol.">
        <title>Brooklawnia propionicigenes sp. nov., a facultatively anaerobic, propionate-producing bacterium isolated from a methanogenic reactor treating waste from cattle farms.</title>
        <authorList>
            <person name="Akita Y."/>
            <person name="Ueki A."/>
            <person name="Tonouchi A."/>
            <person name="Sugawara Y."/>
            <person name="Honma S."/>
            <person name="Kaku N."/>
            <person name="Ueki K."/>
        </authorList>
    </citation>
    <scope>NUCLEOTIDE SEQUENCE</scope>
    <source>
        <strain evidence="5">SH051</strain>
    </source>
</reference>